<evidence type="ECO:0000313" key="2">
    <source>
        <dbReference type="Proteomes" id="UP001301012"/>
    </source>
</evidence>
<comment type="caution">
    <text evidence="1">The sequence shown here is derived from an EMBL/GenBank/DDBJ whole genome shotgun (WGS) entry which is preliminary data.</text>
</comment>
<dbReference type="RefSeq" id="WP_284131016.1">
    <property type="nucleotide sequence ID" value="NZ_JASKYM010000001.1"/>
</dbReference>
<gene>
    <name evidence="1" type="ORF">QOZ84_00590</name>
</gene>
<protein>
    <submittedName>
        <fullName evidence="1">Kinase</fullName>
    </submittedName>
</protein>
<keyword evidence="1" id="KW-0808">Transferase</keyword>
<keyword evidence="2" id="KW-1185">Reference proteome</keyword>
<dbReference type="Proteomes" id="UP001301012">
    <property type="component" value="Unassembled WGS sequence"/>
</dbReference>
<accession>A0ABT7E7I3</accession>
<sequence>MITFDINGAIVEFDEKMDNYNTVRTLFKLYAKRASKSFEVDCMTNMQNIKQVSDKCLDIGNEYIEGGLKKAIETMVSFDIITIDIEMFKNNYCDKYLNYDRLFNNLNKDKLINNKNKKNNYLKFYDVKSIIKQLSSYIYDDCFNIHYAVIDALIENNITTISSSIDEDSKQKASALFNNYKDGFITRPDECRVVKQIIKLDPYREDVYKFLIKEDGDFSKEIEKITKYLGYNIRDYKSALMNSYIEELLKEDICDVEIVQEKVSKYGKYIGCSNCSKYLSRIDAIYTFENA</sequence>
<reference evidence="1 2" key="1">
    <citation type="submission" date="2023-05" db="EMBL/GenBank/DDBJ databases">
        <title>Rombocin, a short stable natural nisin variant, displays selective antimicrobial activity against Listeria monocytogenes and employs dual mode of action to kill target bacterial strains.</title>
        <authorList>
            <person name="Wambui J."/>
            <person name="Stephan R."/>
            <person name="Kuipers O.P."/>
        </authorList>
    </citation>
    <scope>NUCLEOTIDE SEQUENCE [LARGE SCALE GENOMIC DNA]</scope>
    <source>
        <strain evidence="1 2">RC002</strain>
    </source>
</reference>
<proteinExistence type="predicted"/>
<dbReference type="EMBL" id="JASKYM010000001">
    <property type="protein sequence ID" value="MDK2562028.1"/>
    <property type="molecule type" value="Genomic_DNA"/>
</dbReference>
<organism evidence="1 2">
    <name type="scientific">Romboutsia sedimentorum</name>
    <dbReference type="NCBI Taxonomy" id="1368474"/>
    <lineage>
        <taxon>Bacteria</taxon>
        <taxon>Bacillati</taxon>
        <taxon>Bacillota</taxon>
        <taxon>Clostridia</taxon>
        <taxon>Peptostreptococcales</taxon>
        <taxon>Peptostreptococcaceae</taxon>
        <taxon>Romboutsia</taxon>
    </lineage>
</organism>
<evidence type="ECO:0000313" key="1">
    <source>
        <dbReference type="EMBL" id="MDK2562028.1"/>
    </source>
</evidence>
<name>A0ABT7E7I3_9FIRM</name>
<keyword evidence="1" id="KW-0418">Kinase</keyword>
<dbReference type="GO" id="GO:0016301">
    <property type="term" value="F:kinase activity"/>
    <property type="evidence" value="ECO:0007669"/>
    <property type="project" value="UniProtKB-KW"/>
</dbReference>